<dbReference type="GO" id="GO:0006310">
    <property type="term" value="P:DNA recombination"/>
    <property type="evidence" value="ECO:0007669"/>
    <property type="project" value="UniProtKB-KW"/>
</dbReference>
<dbReference type="EMBL" id="CP029494">
    <property type="protein sequence ID" value="AWN24120.1"/>
    <property type="molecule type" value="Genomic_DNA"/>
</dbReference>
<dbReference type="Proteomes" id="UP000245368">
    <property type="component" value="Chromosome"/>
</dbReference>
<dbReference type="KEGG" id="dez:DKM44_13540"/>
<dbReference type="GO" id="GO:0015074">
    <property type="term" value="P:DNA integration"/>
    <property type="evidence" value="ECO:0007669"/>
    <property type="project" value="InterPro"/>
</dbReference>
<keyword evidence="1" id="KW-0233">DNA recombination</keyword>
<dbReference type="SUPFAM" id="SSF56349">
    <property type="entry name" value="DNA breaking-rejoining enzymes"/>
    <property type="match status" value="1"/>
</dbReference>
<reference evidence="3 4" key="1">
    <citation type="submission" date="2018-05" db="EMBL/GenBank/DDBJ databases">
        <title>Complete Genome Sequence of Deinococcus sp. strain 17bor-2.</title>
        <authorList>
            <person name="Srinivasan S."/>
        </authorList>
    </citation>
    <scope>NUCLEOTIDE SEQUENCE [LARGE SCALE GENOMIC DNA]</scope>
    <source>
        <strain evidence="3 4">17bor-2</strain>
    </source>
</reference>
<gene>
    <name evidence="3" type="ORF">DKM44_13540</name>
</gene>
<evidence type="ECO:0000256" key="1">
    <source>
        <dbReference type="ARBA" id="ARBA00023172"/>
    </source>
</evidence>
<dbReference type="RefSeq" id="WP_109827846.1">
    <property type="nucleotide sequence ID" value="NZ_CP029494.1"/>
</dbReference>
<dbReference type="InterPro" id="IPR002104">
    <property type="entry name" value="Integrase_catalytic"/>
</dbReference>
<proteinExistence type="predicted"/>
<feature type="domain" description="Tyr recombinase" evidence="2">
    <location>
        <begin position="1"/>
        <end position="84"/>
    </location>
</feature>
<name>A0A2Z3JLK6_9DEIO</name>
<dbReference type="GO" id="GO:0003677">
    <property type="term" value="F:DNA binding"/>
    <property type="evidence" value="ECO:0007669"/>
    <property type="project" value="InterPro"/>
</dbReference>
<dbReference type="Gene3D" id="1.10.443.10">
    <property type="entry name" value="Intergrase catalytic core"/>
    <property type="match status" value="1"/>
</dbReference>
<dbReference type="AlphaFoldDB" id="A0A2Z3JLK6"/>
<dbReference type="Pfam" id="PF00589">
    <property type="entry name" value="Phage_integrase"/>
    <property type="match status" value="1"/>
</dbReference>
<accession>A0A2Z3JLK6</accession>
<organism evidence="3 4">
    <name type="scientific">Deinococcus irradiatisoli</name>
    <dbReference type="NCBI Taxonomy" id="2202254"/>
    <lineage>
        <taxon>Bacteria</taxon>
        <taxon>Thermotogati</taxon>
        <taxon>Deinococcota</taxon>
        <taxon>Deinococci</taxon>
        <taxon>Deinococcales</taxon>
        <taxon>Deinococcaceae</taxon>
        <taxon>Deinococcus</taxon>
    </lineage>
</organism>
<evidence type="ECO:0000313" key="3">
    <source>
        <dbReference type="EMBL" id="AWN24120.1"/>
    </source>
</evidence>
<dbReference type="InterPro" id="IPR013762">
    <property type="entry name" value="Integrase-like_cat_sf"/>
</dbReference>
<dbReference type="InterPro" id="IPR011010">
    <property type="entry name" value="DNA_brk_join_enz"/>
</dbReference>
<dbReference type="OrthoDB" id="73346at2"/>
<evidence type="ECO:0000313" key="4">
    <source>
        <dbReference type="Proteomes" id="UP000245368"/>
    </source>
</evidence>
<keyword evidence="4" id="KW-1185">Reference proteome</keyword>
<evidence type="ECO:0000259" key="2">
    <source>
        <dbReference type="PROSITE" id="PS51898"/>
    </source>
</evidence>
<dbReference type="PROSITE" id="PS51898">
    <property type="entry name" value="TYR_RECOMBINASE"/>
    <property type="match status" value="1"/>
</dbReference>
<protein>
    <recommendedName>
        <fullName evidence="2">Tyr recombinase domain-containing protein</fullName>
    </recommendedName>
</protein>
<sequence length="97" mass="10749">MFASELDGPTDPRTLYGWFRAVVSKAGVPLIRFHDLRHTAVSLMIRQGSSPKTVSDQLGHADVAFTLRAYAHLYDDQREEAAFDLSDLFLVAAGRPS</sequence>